<reference evidence="1" key="1">
    <citation type="submission" date="2021-02" db="EMBL/GenBank/DDBJ databases">
        <authorList>
            <person name="Nowell W R."/>
        </authorList>
    </citation>
    <scope>NUCLEOTIDE SEQUENCE</scope>
    <source>
        <strain evidence="1">Ploen Becks lab</strain>
    </source>
</reference>
<accession>A0A813YHJ1</accession>
<dbReference type="EMBL" id="CAJNOC010001694">
    <property type="protein sequence ID" value="CAF0884450.1"/>
    <property type="molecule type" value="Genomic_DNA"/>
</dbReference>
<protein>
    <submittedName>
        <fullName evidence="1">Uncharacterized protein</fullName>
    </submittedName>
</protein>
<evidence type="ECO:0000313" key="2">
    <source>
        <dbReference type="Proteomes" id="UP000663879"/>
    </source>
</evidence>
<dbReference type="Proteomes" id="UP000663879">
    <property type="component" value="Unassembled WGS sequence"/>
</dbReference>
<organism evidence="1 2">
    <name type="scientific">Brachionus calyciflorus</name>
    <dbReference type="NCBI Taxonomy" id="104777"/>
    <lineage>
        <taxon>Eukaryota</taxon>
        <taxon>Metazoa</taxon>
        <taxon>Spiralia</taxon>
        <taxon>Gnathifera</taxon>
        <taxon>Rotifera</taxon>
        <taxon>Eurotatoria</taxon>
        <taxon>Monogononta</taxon>
        <taxon>Pseudotrocha</taxon>
        <taxon>Ploima</taxon>
        <taxon>Brachionidae</taxon>
        <taxon>Brachionus</taxon>
    </lineage>
</organism>
<sequence length="207" mass="24562">QPKSIRVSKLVKSAFSRDLKFSRIRKEVYDSEFKRSYSIDFRKIISNYYKSSNDYLKKRRYLAENYFTVIINVLNYLPSCIVKPKIQKEKVISYLEPTDFGRESGLNSTFRSYLIMEDYLQDPISFVNLNSFQSSGKLFYYDYKESKSIFDKNKIKSIFNFELLTSDESSYVTLGINVIGKSCENLSFYNDLMSLYEKYDYAYFKNS</sequence>
<gene>
    <name evidence="1" type="ORF">OXX778_LOCUS10587</name>
</gene>
<proteinExistence type="predicted"/>
<feature type="non-terminal residue" evidence="1">
    <location>
        <position position="1"/>
    </location>
</feature>
<evidence type="ECO:0000313" key="1">
    <source>
        <dbReference type="EMBL" id="CAF0884450.1"/>
    </source>
</evidence>
<comment type="caution">
    <text evidence="1">The sequence shown here is derived from an EMBL/GenBank/DDBJ whole genome shotgun (WGS) entry which is preliminary data.</text>
</comment>
<name>A0A813YHJ1_9BILA</name>
<dbReference type="AlphaFoldDB" id="A0A813YHJ1"/>
<keyword evidence="2" id="KW-1185">Reference proteome</keyword>